<organism evidence="2 4">
    <name type="scientific">Parabacteroides distasonis</name>
    <dbReference type="NCBI Taxonomy" id="823"/>
    <lineage>
        <taxon>Bacteria</taxon>
        <taxon>Pseudomonadati</taxon>
        <taxon>Bacteroidota</taxon>
        <taxon>Bacteroidia</taxon>
        <taxon>Bacteroidales</taxon>
        <taxon>Tannerellaceae</taxon>
        <taxon>Parabacteroides</taxon>
    </lineage>
</organism>
<accession>A0A1Y4IM55</accession>
<dbReference type="Proteomes" id="UP000195950">
    <property type="component" value="Unassembled WGS sequence"/>
</dbReference>
<reference evidence="4" key="1">
    <citation type="submission" date="2017-04" db="EMBL/GenBank/DDBJ databases">
        <title>Function of individual gut microbiota members based on whole genome sequencing of pure cultures obtained from chicken caecum.</title>
        <authorList>
            <person name="Medvecky M."/>
            <person name="Cejkova D."/>
            <person name="Polansky O."/>
            <person name="Karasova D."/>
            <person name="Kubasova T."/>
            <person name="Cizek A."/>
            <person name="Rychlik I."/>
        </authorList>
    </citation>
    <scope>NUCLEOTIDE SEQUENCE [LARGE SCALE GENOMIC DNA]</scope>
    <source>
        <strain evidence="4">An199</strain>
    </source>
</reference>
<dbReference type="Pfam" id="PF02518">
    <property type="entry name" value="HATPase_c"/>
    <property type="match status" value="1"/>
</dbReference>
<reference evidence="3 5" key="3">
    <citation type="submission" date="2019-07" db="EMBL/GenBank/DDBJ databases">
        <title>Genome sequencing of Parabacteroides distasonis iSURF_7.</title>
        <authorList>
            <person name="Degefu H.N."/>
            <person name="Ruoff K.L."/>
            <person name="Price C.E."/>
            <person name="Valls R.A."/>
            <person name="O'Toole G.A."/>
        </authorList>
    </citation>
    <scope>NUCLEOTIDE SEQUENCE [LARGE SCALE GENOMIC DNA]</scope>
    <source>
        <strain evidence="3 5">CFPLTA003_1B</strain>
    </source>
</reference>
<feature type="domain" description="Histidine kinase/HSP90-like ATPase" evidence="1">
    <location>
        <begin position="52"/>
        <end position="154"/>
    </location>
</feature>
<comment type="caution">
    <text evidence="2">The sequence shown here is derived from an EMBL/GenBank/DDBJ whole genome shotgun (WGS) entry which is preliminary data.</text>
</comment>
<evidence type="ECO:0000313" key="5">
    <source>
        <dbReference type="Proteomes" id="UP000315827"/>
    </source>
</evidence>
<evidence type="ECO:0000313" key="3">
    <source>
        <dbReference type="EMBL" id="TWV60762.1"/>
    </source>
</evidence>
<keyword evidence="3" id="KW-0418">Kinase</keyword>
<evidence type="ECO:0000259" key="1">
    <source>
        <dbReference type="Pfam" id="PF02518"/>
    </source>
</evidence>
<evidence type="ECO:0000313" key="2">
    <source>
        <dbReference type="EMBL" id="OUP20060.1"/>
    </source>
</evidence>
<sequence length="217" mass="24439">MNVDSLLKRYFNECEGHPLIEVFDNENIYNVYSDIVRSLTNYPDIELSVMQALSYCFYEVLDNVLTHSGKNCGTAISLYSPTKSMIQVLVADDGVGIRQSLAQNPLYANFSEAEAIEKSIQDTVTDGKGMGFGLYSTSRLIKNVGIRLEIHSGIHVLVYDGKETCVSPSSLWQGTIVYFDIHTNIELNPNEIVENRTDCESQFNEEFAPTDDLEQLW</sequence>
<dbReference type="EMBL" id="VOHW01000008">
    <property type="protein sequence ID" value="TWV60762.1"/>
    <property type="molecule type" value="Genomic_DNA"/>
</dbReference>
<keyword evidence="2" id="KW-0547">Nucleotide-binding</keyword>
<dbReference type="RefSeq" id="WP_009018349.1">
    <property type="nucleotide sequence ID" value="NZ_JADMZB010000010.1"/>
</dbReference>
<dbReference type="EMBL" id="NFJX01000005">
    <property type="protein sequence ID" value="OUP20060.1"/>
    <property type="molecule type" value="Genomic_DNA"/>
</dbReference>
<dbReference type="AlphaFoldDB" id="A0A1Y4IM55"/>
<dbReference type="InterPro" id="IPR003594">
    <property type="entry name" value="HATPase_dom"/>
</dbReference>
<proteinExistence type="predicted"/>
<dbReference type="SUPFAM" id="SSF55874">
    <property type="entry name" value="ATPase domain of HSP90 chaperone/DNA topoisomerase II/histidine kinase"/>
    <property type="match status" value="1"/>
</dbReference>
<dbReference type="GO" id="GO:0016301">
    <property type="term" value="F:kinase activity"/>
    <property type="evidence" value="ECO:0007669"/>
    <property type="project" value="UniProtKB-KW"/>
</dbReference>
<reference evidence="2" key="2">
    <citation type="journal article" date="2018" name="BMC Genomics">
        <title>Whole genome sequencing and function prediction of 133 gut anaerobes isolated from chicken caecum in pure cultures.</title>
        <authorList>
            <person name="Medvecky M."/>
            <person name="Cejkova D."/>
            <person name="Polansky O."/>
            <person name="Karasova D."/>
            <person name="Kubasova T."/>
            <person name="Cizek A."/>
            <person name="Rychlik I."/>
        </authorList>
    </citation>
    <scope>NUCLEOTIDE SEQUENCE</scope>
    <source>
        <strain evidence="2">An199</strain>
    </source>
</reference>
<keyword evidence="3" id="KW-0808">Transferase</keyword>
<dbReference type="InterPro" id="IPR036890">
    <property type="entry name" value="HATPase_C_sf"/>
</dbReference>
<evidence type="ECO:0000313" key="4">
    <source>
        <dbReference type="Proteomes" id="UP000195950"/>
    </source>
</evidence>
<keyword evidence="2" id="KW-0067">ATP-binding</keyword>
<dbReference type="Proteomes" id="UP000315827">
    <property type="component" value="Unassembled WGS sequence"/>
</dbReference>
<name>A0A1Y4IM55_PARDI</name>
<dbReference type="GO" id="GO:0005524">
    <property type="term" value="F:ATP binding"/>
    <property type="evidence" value="ECO:0007669"/>
    <property type="project" value="UniProtKB-KW"/>
</dbReference>
<gene>
    <name evidence="2" type="ORF">B5F32_07725</name>
    <name evidence="3" type="ORF">FSA05_13885</name>
</gene>
<protein>
    <submittedName>
        <fullName evidence="2">ATP-binding protein</fullName>
    </submittedName>
    <submittedName>
        <fullName evidence="3">Sensor histidine kinase</fullName>
    </submittedName>
</protein>
<dbReference type="Gene3D" id="3.30.565.10">
    <property type="entry name" value="Histidine kinase-like ATPase, C-terminal domain"/>
    <property type="match status" value="1"/>
</dbReference>